<proteinExistence type="predicted"/>
<comment type="caution">
    <text evidence="1">The sequence shown here is derived from an EMBL/GenBank/DDBJ whole genome shotgun (WGS) entry which is preliminary data.</text>
</comment>
<accession>A0A855Y2L2</accession>
<dbReference type="RefSeq" id="WP_090952878.1">
    <property type="nucleotide sequence ID" value="NZ_QGTZ01000001.1"/>
</dbReference>
<evidence type="ECO:0000313" key="2">
    <source>
        <dbReference type="Proteomes" id="UP000247078"/>
    </source>
</evidence>
<dbReference type="EMBL" id="QGTZ01000001">
    <property type="protein sequence ID" value="PWW44969.1"/>
    <property type="molecule type" value="Genomic_DNA"/>
</dbReference>
<evidence type="ECO:0000313" key="1">
    <source>
        <dbReference type="EMBL" id="PWW44969.1"/>
    </source>
</evidence>
<sequence>MSFEFYIAADRPIPEIKLRGQEILTVGDMIRMNVPDGLIPWKEMNEHAKVLYGDPVASNHFHIESASYALKIMSKYTNLNHIYKFDVPPIDLTKELYNYVTTLNKEINLEIWHLWFGYDYEDEVITRKNLSRSTLTLSDFEAPLHESWCIAINS</sequence>
<organism evidence="1 2">
    <name type="scientific">Paenibacillus pabuli</name>
    <dbReference type="NCBI Taxonomy" id="1472"/>
    <lineage>
        <taxon>Bacteria</taxon>
        <taxon>Bacillati</taxon>
        <taxon>Bacillota</taxon>
        <taxon>Bacilli</taxon>
        <taxon>Bacillales</taxon>
        <taxon>Paenibacillaceae</taxon>
        <taxon>Paenibacillus</taxon>
    </lineage>
</organism>
<reference evidence="1 2" key="1">
    <citation type="submission" date="2018-05" db="EMBL/GenBank/DDBJ databases">
        <title>Freshwater and sediment microbial communities from various areas in North America, analyzing microbe dynamics in response to fracking.</title>
        <authorList>
            <person name="Lamendella R."/>
        </authorList>
    </citation>
    <scope>NUCLEOTIDE SEQUENCE [LARGE SCALE GENOMIC DNA]</scope>
    <source>
        <strain evidence="1 2">DB-3</strain>
    </source>
</reference>
<name>A0A855Y2L2_9BACL</name>
<protein>
    <submittedName>
        <fullName evidence="1">Uncharacterized protein</fullName>
    </submittedName>
</protein>
<dbReference type="Proteomes" id="UP000247078">
    <property type="component" value="Unassembled WGS sequence"/>
</dbReference>
<dbReference type="AlphaFoldDB" id="A0A855Y2L2"/>
<gene>
    <name evidence="1" type="ORF">DET56_101169</name>
</gene>